<evidence type="ECO:0000313" key="1">
    <source>
        <dbReference type="EMBL" id="WQB99747.1"/>
    </source>
</evidence>
<protein>
    <submittedName>
        <fullName evidence="1">Uncharacterized protein</fullName>
    </submittedName>
</protein>
<gene>
    <name evidence="1" type="ORF">U0R22_003940</name>
</gene>
<sequence>MTSLDAILAGYGFCSRFWLGEPEMSAYGDIAEITDLDVIALVRDL</sequence>
<proteinExistence type="predicted"/>
<organism evidence="1 2">
    <name type="scientific">Mesorhizobium huakuii</name>
    <dbReference type="NCBI Taxonomy" id="28104"/>
    <lineage>
        <taxon>Bacteria</taxon>
        <taxon>Pseudomonadati</taxon>
        <taxon>Pseudomonadota</taxon>
        <taxon>Alphaproteobacteria</taxon>
        <taxon>Hyphomicrobiales</taxon>
        <taxon>Phyllobacteriaceae</taxon>
        <taxon>Mesorhizobium</taxon>
    </lineage>
</organism>
<reference evidence="1 2" key="1">
    <citation type="submission" date="2023-11" db="EMBL/GenBank/DDBJ databases">
        <authorList>
            <person name="Panchal A.K."/>
            <person name="Meaney J.S."/>
            <person name="Karas B.J."/>
            <person name="diCenzo G.C."/>
        </authorList>
    </citation>
    <scope>NUCLEOTIDE SEQUENCE [LARGE SCALE GENOMIC DNA]</scope>
    <source>
        <strain evidence="1 2">NZP2235</strain>
    </source>
</reference>
<name>A0ABZ0VS16_9HYPH</name>
<accession>A0ABZ0VS16</accession>
<dbReference type="RefSeq" id="WP_322414517.1">
    <property type="nucleotide sequence ID" value="NZ_CP139858.1"/>
</dbReference>
<dbReference type="EMBL" id="CP139858">
    <property type="protein sequence ID" value="WQB99747.1"/>
    <property type="molecule type" value="Genomic_DNA"/>
</dbReference>
<evidence type="ECO:0000313" key="2">
    <source>
        <dbReference type="Proteomes" id="UP001322481"/>
    </source>
</evidence>
<dbReference type="Proteomes" id="UP001322481">
    <property type="component" value="Chromosome"/>
</dbReference>
<keyword evidence="2" id="KW-1185">Reference proteome</keyword>